<comment type="caution">
    <text evidence="31">The sequence shown here is derived from an EMBL/GenBank/DDBJ whole genome shotgun (WGS) entry which is preliminary data.</text>
</comment>
<dbReference type="SMART" id="SM00423">
    <property type="entry name" value="PSI"/>
    <property type="match status" value="1"/>
</dbReference>
<dbReference type="FunFam" id="1.10.510.10:FF:000554">
    <property type="entry name" value="Predicted protein"/>
    <property type="match status" value="1"/>
</dbReference>
<dbReference type="SUPFAM" id="SSF103575">
    <property type="entry name" value="Plexin repeat"/>
    <property type="match status" value="1"/>
</dbReference>
<evidence type="ECO:0000259" key="30">
    <source>
        <dbReference type="PROSITE" id="PS51004"/>
    </source>
</evidence>
<evidence type="ECO:0000256" key="16">
    <source>
        <dbReference type="ARBA" id="ARBA00023137"/>
    </source>
</evidence>
<dbReference type="InterPro" id="IPR013783">
    <property type="entry name" value="Ig-like_fold"/>
</dbReference>
<keyword evidence="16" id="KW-0829">Tyrosine-protein kinase</keyword>
<feature type="domain" description="Sema" evidence="30">
    <location>
        <begin position="11"/>
        <end position="494"/>
    </location>
</feature>
<dbReference type="GO" id="GO:0008360">
    <property type="term" value="P:regulation of cell shape"/>
    <property type="evidence" value="ECO:0007669"/>
    <property type="project" value="TreeGrafter"/>
</dbReference>
<dbReference type="GO" id="GO:0005524">
    <property type="term" value="F:ATP binding"/>
    <property type="evidence" value="ECO:0007669"/>
    <property type="project" value="UniProtKB-UniRule"/>
</dbReference>
<feature type="compositionally biased region" description="Low complexity" evidence="26">
    <location>
        <begin position="1367"/>
        <end position="1382"/>
    </location>
</feature>
<keyword evidence="11" id="KW-0418">Kinase</keyword>
<evidence type="ECO:0000256" key="6">
    <source>
        <dbReference type="ARBA" id="ARBA00022679"/>
    </source>
</evidence>
<dbReference type="PRINTS" id="PR00109">
    <property type="entry name" value="TYRKINASE"/>
</dbReference>
<dbReference type="GO" id="GO:0097374">
    <property type="term" value="P:sensory neuron axon guidance"/>
    <property type="evidence" value="ECO:0007669"/>
    <property type="project" value="TreeGrafter"/>
</dbReference>
<dbReference type="InterPro" id="IPR036352">
    <property type="entry name" value="Semap_dom_sf"/>
</dbReference>
<evidence type="ECO:0000256" key="28">
    <source>
        <dbReference type="SAM" id="SignalP"/>
    </source>
</evidence>
<evidence type="ECO:0000256" key="23">
    <source>
        <dbReference type="ARBA" id="ARBA00033136"/>
    </source>
</evidence>
<evidence type="ECO:0000256" key="10">
    <source>
        <dbReference type="ARBA" id="ARBA00022741"/>
    </source>
</evidence>
<dbReference type="InterPro" id="IPR020635">
    <property type="entry name" value="Tyr_kinase_cat_dom"/>
</dbReference>
<evidence type="ECO:0000256" key="8">
    <source>
        <dbReference type="ARBA" id="ARBA00022729"/>
    </source>
</evidence>
<dbReference type="PROSITE" id="PS50011">
    <property type="entry name" value="PROTEIN_KINASE_DOM"/>
    <property type="match status" value="1"/>
</dbReference>
<evidence type="ECO:0000256" key="7">
    <source>
        <dbReference type="ARBA" id="ARBA00022692"/>
    </source>
</evidence>
<dbReference type="InterPro" id="IPR001245">
    <property type="entry name" value="Ser-Thr/Tyr_kinase_cat_dom"/>
</dbReference>
<dbReference type="SMART" id="SM00219">
    <property type="entry name" value="TyrKc"/>
    <property type="match status" value="1"/>
</dbReference>
<dbReference type="InterPro" id="IPR016201">
    <property type="entry name" value="PSI"/>
</dbReference>
<feature type="region of interest" description="Disordered" evidence="26">
    <location>
        <begin position="1361"/>
        <end position="1382"/>
    </location>
</feature>
<comment type="subcellular location">
    <subcellularLocation>
        <location evidence="1">Membrane</location>
        <topology evidence="1">Single-pass membrane protein</topology>
    </subcellularLocation>
</comment>
<comment type="similarity">
    <text evidence="2">Belongs to the plexin family.</text>
</comment>
<evidence type="ECO:0000256" key="26">
    <source>
        <dbReference type="SAM" id="MobiDB-lite"/>
    </source>
</evidence>
<dbReference type="Pfam" id="PF01833">
    <property type="entry name" value="TIG"/>
    <property type="match status" value="3"/>
</dbReference>
<evidence type="ECO:0000256" key="12">
    <source>
        <dbReference type="ARBA" id="ARBA00022840"/>
    </source>
</evidence>
<evidence type="ECO:0000313" key="31">
    <source>
        <dbReference type="EMBL" id="OWF41554.1"/>
    </source>
</evidence>
<dbReference type="Pfam" id="PF01437">
    <property type="entry name" value="PSI"/>
    <property type="match status" value="1"/>
</dbReference>
<evidence type="ECO:0000256" key="25">
    <source>
        <dbReference type="PROSITE-ProRule" id="PRU10141"/>
    </source>
</evidence>
<sequence>MKEILIVNICLAVLWSAPINTEAFYTVYNVSSENQPLTQITMDTQNGHLYVGGKNLVLHFDEDLGVVQEHILGPVLDNSDCPPSPLNCSEDRTLTPNHVRVMEINDQKDFILMCGSANQGLCSCLSLSNISSNHTLVATDSVNYIGTTSRSTVSVVFGSPNDQSGSTEKVLYVAMGMDNRDFNFRPKIMSTREFNYVDSYWSLLYYVHGKTYGTYLTADDSVQHLFQSFYIYSFEYGDYVYHISVQMRDPFGNQTENNVFVTKIIQICKNDVAYASYTELPLQCEHDGKIYEIATDAFLAEAPKLLSIWDKKLFVTFGVNRQLNPNPDEKEGSVMCFFDFAEIDGNLSGLQKDCFLGNAIQPAWVYGRRLAAPKMCASSSFDKAQFCGSSSNIGIQNHQPQHRVRSMATTYIPNNVLTSVAVVTQGDATVAVMGTYDGHLLKTKVDEDHRQMEPYMDFDLTGNTNIPVQQDMQIDSSEDHVYVLASRQVVKFPLGTCEMYSTCEACVTADDPLVCGWCVDRCTKKTECVKPTQPLGTLTTWSLDTCSPVIYIITPETAPLEGQTPITIHGHNFGSIHAQEWQARVGNLECKVSYRNFTSLVCIAPPVTMAESLPVSVKISDDTKTGIKYKIEGTYSLSTALFHYKSPKMANFTPSFGPMSGGTIVVIKGDNLDIGKDRSVRVANVPCILKSHNMTMITCETTAWTPGGGAGRVVSGPVEVTIDGTKFPIYADFTYMTDSTISNVSPPRSIASGGINLTVKGTNLHIVADPQIGVTIVKTQKTPPTKKCKAAANGRTMYCPSVNITGYVDEQFPIRSEEYHIWFKMDGIKELDQKNFVDQGWAIFRYYPDPNFYKFSDSGHLRYMDITETNLEIKGEHLNLGISVGDMAIRVGNIPCNITKLKDTFLHCTVHNRPTEASSQKYRVTVTAGGIKTDIGFLVFTMTDDATPIMTIILVVTAIVVIILVIILCIVLKKKQMFLFKKPSDPYMAHYMAVRTEANGQRVIDNQNQANDYAEQRMSESGAAASLLSGIDDDTLLVLRDKNLLIEREWLTLGDILGRGNFGCVHQGYLTLPGAKGDTLVAVKTLHNDSPREIDVQSFLEEAMRMKDFHNDNVLTLVGICFGMDDMPLVVLPYMSHGDLLTYIRNEENNPTIKDLIVYGIDIAQGMDYLSGLKFVHRDLAARNCMLDENFKALVADFGLSRDIYERDYYSSDNKKSKLPVKWMAPECLEKGNYNSKSDVWSFGICLWELMTRGVNPYPEVDNWDVLRYIKAGRRMPQPPFCPDSLYKIMKKCWMFNPSERPTFSELAHEVREMVTILQHQMRQGQKRSNIQSTYVNVETATDYHYGDASQSAIMTPDATEHDIEPTEPNTTEPSEPNTTIA</sequence>
<evidence type="ECO:0000256" key="15">
    <source>
        <dbReference type="ARBA" id="ARBA00023136"/>
    </source>
</evidence>
<dbReference type="InterPro" id="IPR008266">
    <property type="entry name" value="Tyr_kinase_AS"/>
</dbReference>
<dbReference type="GO" id="GO:0002116">
    <property type="term" value="C:semaphorin receptor complex"/>
    <property type="evidence" value="ECO:0007669"/>
    <property type="project" value="TreeGrafter"/>
</dbReference>
<dbReference type="Gene3D" id="3.30.200.20">
    <property type="entry name" value="Phosphorylase Kinase, domain 1"/>
    <property type="match status" value="1"/>
</dbReference>
<evidence type="ECO:0000256" key="13">
    <source>
        <dbReference type="ARBA" id="ARBA00022843"/>
    </source>
</evidence>
<dbReference type="Pfam" id="PF07714">
    <property type="entry name" value="PK_Tyr_Ser-Thr"/>
    <property type="match status" value="1"/>
</dbReference>
<proteinExistence type="inferred from homology"/>
<dbReference type="Proteomes" id="UP000242188">
    <property type="component" value="Unassembled WGS sequence"/>
</dbReference>
<dbReference type="PROSITE" id="PS00109">
    <property type="entry name" value="PROTEIN_KINASE_TYR"/>
    <property type="match status" value="1"/>
</dbReference>
<keyword evidence="13" id="KW-0832">Ubl conjugation</keyword>
<organism evidence="31 32">
    <name type="scientific">Mizuhopecten yessoensis</name>
    <name type="common">Japanese scallop</name>
    <name type="synonym">Patinopecten yessoensis</name>
    <dbReference type="NCBI Taxonomy" id="6573"/>
    <lineage>
        <taxon>Eukaryota</taxon>
        <taxon>Metazoa</taxon>
        <taxon>Spiralia</taxon>
        <taxon>Lophotrochozoa</taxon>
        <taxon>Mollusca</taxon>
        <taxon>Bivalvia</taxon>
        <taxon>Autobranchia</taxon>
        <taxon>Pteriomorphia</taxon>
        <taxon>Pectinida</taxon>
        <taxon>Pectinoidea</taxon>
        <taxon>Pectinidae</taxon>
        <taxon>Mizuhopecten</taxon>
    </lineage>
</organism>
<dbReference type="InterPro" id="IPR015943">
    <property type="entry name" value="WD40/YVTN_repeat-like_dom_sf"/>
</dbReference>
<dbReference type="EMBL" id="NEDP02005383">
    <property type="protein sequence ID" value="OWF41554.1"/>
    <property type="molecule type" value="Genomic_DNA"/>
</dbReference>
<evidence type="ECO:0000256" key="3">
    <source>
        <dbReference type="ARBA" id="ARBA00011902"/>
    </source>
</evidence>
<evidence type="ECO:0000259" key="29">
    <source>
        <dbReference type="PROSITE" id="PS50011"/>
    </source>
</evidence>
<dbReference type="InterPro" id="IPR014756">
    <property type="entry name" value="Ig_E-set"/>
</dbReference>
<dbReference type="Gene3D" id="3.30.1680.10">
    <property type="entry name" value="ligand-binding face of the semaphorins, domain 2"/>
    <property type="match status" value="1"/>
</dbReference>
<dbReference type="SUPFAM" id="SSF101912">
    <property type="entry name" value="Sema domain"/>
    <property type="match status" value="1"/>
</dbReference>
<keyword evidence="12 25" id="KW-0067">ATP-binding</keyword>
<feature type="transmembrane region" description="Helical" evidence="27">
    <location>
        <begin position="949"/>
        <end position="972"/>
    </location>
</feature>
<dbReference type="CDD" id="cd00603">
    <property type="entry name" value="IPT_PCSR"/>
    <property type="match status" value="2"/>
</dbReference>
<dbReference type="InterPro" id="IPR011009">
    <property type="entry name" value="Kinase-like_dom_sf"/>
</dbReference>
<dbReference type="InterPro" id="IPR001627">
    <property type="entry name" value="Semap_dom"/>
</dbReference>
<dbReference type="OrthoDB" id="6417648at2759"/>
<evidence type="ECO:0000256" key="19">
    <source>
        <dbReference type="ARBA" id="ARBA00023180"/>
    </source>
</evidence>
<dbReference type="GO" id="GO:0005886">
    <property type="term" value="C:plasma membrane"/>
    <property type="evidence" value="ECO:0007669"/>
    <property type="project" value="TreeGrafter"/>
</dbReference>
<dbReference type="GO" id="GO:0004714">
    <property type="term" value="F:transmembrane receptor protein tyrosine kinase activity"/>
    <property type="evidence" value="ECO:0007669"/>
    <property type="project" value="UniProtKB-EC"/>
</dbReference>
<feature type="binding site" evidence="25">
    <location>
        <position position="1084"/>
    </location>
    <ligand>
        <name>ATP</name>
        <dbReference type="ChEBI" id="CHEBI:30616"/>
    </ligand>
</feature>
<accession>A0A210PYJ1</accession>
<evidence type="ECO:0000256" key="14">
    <source>
        <dbReference type="ARBA" id="ARBA00022989"/>
    </source>
</evidence>
<reference evidence="31 32" key="1">
    <citation type="journal article" date="2017" name="Nat. Ecol. Evol.">
        <title>Scallop genome provides insights into evolution of bilaterian karyotype and development.</title>
        <authorList>
            <person name="Wang S."/>
            <person name="Zhang J."/>
            <person name="Jiao W."/>
            <person name="Li J."/>
            <person name="Xun X."/>
            <person name="Sun Y."/>
            <person name="Guo X."/>
            <person name="Huan P."/>
            <person name="Dong B."/>
            <person name="Zhang L."/>
            <person name="Hu X."/>
            <person name="Sun X."/>
            <person name="Wang J."/>
            <person name="Zhao C."/>
            <person name="Wang Y."/>
            <person name="Wang D."/>
            <person name="Huang X."/>
            <person name="Wang R."/>
            <person name="Lv J."/>
            <person name="Li Y."/>
            <person name="Zhang Z."/>
            <person name="Liu B."/>
            <person name="Lu W."/>
            <person name="Hui Y."/>
            <person name="Liang J."/>
            <person name="Zhou Z."/>
            <person name="Hou R."/>
            <person name="Li X."/>
            <person name="Liu Y."/>
            <person name="Li H."/>
            <person name="Ning X."/>
            <person name="Lin Y."/>
            <person name="Zhao L."/>
            <person name="Xing Q."/>
            <person name="Dou J."/>
            <person name="Li Y."/>
            <person name="Mao J."/>
            <person name="Guo H."/>
            <person name="Dou H."/>
            <person name="Li T."/>
            <person name="Mu C."/>
            <person name="Jiang W."/>
            <person name="Fu Q."/>
            <person name="Fu X."/>
            <person name="Miao Y."/>
            <person name="Liu J."/>
            <person name="Yu Q."/>
            <person name="Li R."/>
            <person name="Liao H."/>
            <person name="Li X."/>
            <person name="Kong Y."/>
            <person name="Jiang Z."/>
            <person name="Chourrout D."/>
            <person name="Li R."/>
            <person name="Bao Z."/>
        </authorList>
    </citation>
    <scope>NUCLEOTIDE SEQUENCE [LARGE SCALE GENOMIC DNA]</scope>
    <source>
        <strain evidence="31 32">PY_sf001</strain>
    </source>
</reference>
<dbReference type="InterPro" id="IPR031148">
    <property type="entry name" value="Plexin"/>
</dbReference>
<feature type="domain" description="Protein kinase" evidence="29">
    <location>
        <begin position="1051"/>
        <end position="1312"/>
    </location>
</feature>
<keyword evidence="10 25" id="KW-0547">Nucleotide-binding</keyword>
<dbReference type="InterPro" id="IPR002909">
    <property type="entry name" value="IPT_dom"/>
</dbReference>
<dbReference type="InterPro" id="IPR002165">
    <property type="entry name" value="Plexin_repeat"/>
</dbReference>
<protein>
    <recommendedName>
        <fullName evidence="4">Hepatocyte growth factor receptor</fullName>
        <ecNumber evidence="3">2.7.10.1</ecNumber>
    </recommendedName>
    <alternativeName>
        <fullName evidence="23">HGF/SF receptor</fullName>
    </alternativeName>
    <alternativeName>
        <fullName evidence="22">Proto-oncogene c-Met</fullName>
    </alternativeName>
    <alternativeName>
        <fullName evidence="20">Scatter factor receptor</fullName>
    </alternativeName>
    <alternativeName>
        <fullName evidence="21">Tyrosine-protein kinase Met</fullName>
    </alternativeName>
</protein>
<dbReference type="SUPFAM" id="SSF56112">
    <property type="entry name" value="Protein kinase-like (PK-like)"/>
    <property type="match status" value="1"/>
</dbReference>
<dbReference type="GO" id="GO:0017154">
    <property type="term" value="F:semaphorin receptor activity"/>
    <property type="evidence" value="ECO:0007669"/>
    <property type="project" value="InterPro"/>
</dbReference>
<dbReference type="SMART" id="SM00429">
    <property type="entry name" value="IPT"/>
    <property type="match status" value="3"/>
</dbReference>
<keyword evidence="5" id="KW-0597">Phosphoprotein</keyword>
<keyword evidence="8 28" id="KW-0732">Signal</keyword>
<evidence type="ECO:0000256" key="22">
    <source>
        <dbReference type="ARBA" id="ARBA00033117"/>
    </source>
</evidence>
<dbReference type="PROSITE" id="PS00107">
    <property type="entry name" value="PROTEIN_KINASE_ATP"/>
    <property type="match status" value="1"/>
</dbReference>
<dbReference type="Gene3D" id="1.10.510.10">
    <property type="entry name" value="Transferase(Phosphotransferase) domain 1"/>
    <property type="match status" value="1"/>
</dbReference>
<dbReference type="InterPro" id="IPR000719">
    <property type="entry name" value="Prot_kinase_dom"/>
</dbReference>
<dbReference type="SMART" id="SM00630">
    <property type="entry name" value="Sema"/>
    <property type="match status" value="1"/>
</dbReference>
<evidence type="ECO:0000256" key="2">
    <source>
        <dbReference type="ARBA" id="ARBA00010297"/>
    </source>
</evidence>
<dbReference type="Gene3D" id="2.130.10.10">
    <property type="entry name" value="YVTN repeat-like/Quinoprotein amine dehydrogenase"/>
    <property type="match status" value="1"/>
</dbReference>
<evidence type="ECO:0000256" key="1">
    <source>
        <dbReference type="ARBA" id="ARBA00004167"/>
    </source>
</evidence>
<evidence type="ECO:0000256" key="21">
    <source>
        <dbReference type="ARBA" id="ARBA00033031"/>
    </source>
</evidence>
<evidence type="ECO:0000256" key="4">
    <source>
        <dbReference type="ARBA" id="ARBA00019839"/>
    </source>
</evidence>
<dbReference type="PROSITE" id="PS51004">
    <property type="entry name" value="SEMA"/>
    <property type="match status" value="1"/>
</dbReference>
<keyword evidence="7 27" id="KW-0812">Transmembrane</keyword>
<comment type="caution">
    <text evidence="24">Lacks conserved residue(s) required for the propagation of feature annotation.</text>
</comment>
<keyword evidence="18 31" id="KW-0675">Receptor</keyword>
<dbReference type="SUPFAM" id="SSF81296">
    <property type="entry name" value="E set domains"/>
    <property type="match status" value="4"/>
</dbReference>
<dbReference type="GO" id="GO:0007162">
    <property type="term" value="P:negative regulation of cell adhesion"/>
    <property type="evidence" value="ECO:0007669"/>
    <property type="project" value="TreeGrafter"/>
</dbReference>
<dbReference type="GO" id="GO:0050772">
    <property type="term" value="P:positive regulation of axonogenesis"/>
    <property type="evidence" value="ECO:0007669"/>
    <property type="project" value="TreeGrafter"/>
</dbReference>
<dbReference type="GO" id="GO:0008045">
    <property type="term" value="P:motor neuron axon guidance"/>
    <property type="evidence" value="ECO:0007669"/>
    <property type="project" value="TreeGrafter"/>
</dbReference>
<dbReference type="Gene3D" id="2.60.40.10">
    <property type="entry name" value="Immunoglobulins"/>
    <property type="match status" value="3"/>
</dbReference>
<name>A0A210PYJ1_MIZYE</name>
<keyword evidence="19" id="KW-0325">Glycoprotein</keyword>
<evidence type="ECO:0000256" key="11">
    <source>
        <dbReference type="ARBA" id="ARBA00022777"/>
    </source>
</evidence>
<keyword evidence="15 27" id="KW-0472">Membrane</keyword>
<evidence type="ECO:0000256" key="9">
    <source>
        <dbReference type="ARBA" id="ARBA00022737"/>
    </source>
</evidence>
<evidence type="ECO:0000256" key="5">
    <source>
        <dbReference type="ARBA" id="ARBA00022553"/>
    </source>
</evidence>
<feature type="signal peptide" evidence="28">
    <location>
        <begin position="1"/>
        <end position="23"/>
    </location>
</feature>
<dbReference type="InterPro" id="IPR017441">
    <property type="entry name" value="Protein_kinase_ATP_BS"/>
</dbReference>
<evidence type="ECO:0000256" key="27">
    <source>
        <dbReference type="SAM" id="Phobius"/>
    </source>
</evidence>
<evidence type="ECO:0000256" key="20">
    <source>
        <dbReference type="ARBA" id="ARBA00030820"/>
    </source>
</evidence>
<feature type="chain" id="PRO_5012555472" description="Hepatocyte growth factor receptor" evidence="28">
    <location>
        <begin position="24"/>
        <end position="1382"/>
    </location>
</feature>
<dbReference type="PANTHER" id="PTHR22625:SF44">
    <property type="entry name" value="PLEXIN-B"/>
    <property type="match status" value="1"/>
</dbReference>
<dbReference type="CDD" id="cd00192">
    <property type="entry name" value="PTKc"/>
    <property type="match status" value="1"/>
</dbReference>
<evidence type="ECO:0000256" key="24">
    <source>
        <dbReference type="PROSITE-ProRule" id="PRU00352"/>
    </source>
</evidence>
<feature type="transmembrane region" description="Helical" evidence="27">
    <location>
        <begin position="1114"/>
        <end position="1135"/>
    </location>
</feature>
<dbReference type="PANTHER" id="PTHR22625">
    <property type="entry name" value="PLEXIN"/>
    <property type="match status" value="1"/>
</dbReference>
<evidence type="ECO:0000256" key="17">
    <source>
        <dbReference type="ARBA" id="ARBA00023157"/>
    </source>
</evidence>
<keyword evidence="32" id="KW-1185">Reference proteome</keyword>
<dbReference type="STRING" id="6573.A0A210PYJ1"/>
<evidence type="ECO:0000313" key="32">
    <source>
        <dbReference type="Proteomes" id="UP000242188"/>
    </source>
</evidence>
<gene>
    <name evidence="31" type="ORF">KP79_PYT11860</name>
</gene>
<evidence type="ECO:0000256" key="18">
    <source>
        <dbReference type="ARBA" id="ARBA00023170"/>
    </source>
</evidence>
<dbReference type="EC" id="2.7.10.1" evidence="3"/>
<keyword evidence="6" id="KW-0808">Transferase</keyword>
<keyword evidence="9" id="KW-0677">Repeat</keyword>
<dbReference type="GO" id="GO:0030334">
    <property type="term" value="P:regulation of cell migration"/>
    <property type="evidence" value="ECO:0007669"/>
    <property type="project" value="TreeGrafter"/>
</dbReference>
<keyword evidence="14 27" id="KW-1133">Transmembrane helix</keyword>
<keyword evidence="17" id="KW-1015">Disulfide bond</keyword>